<gene>
    <name evidence="2" type="ORF">CPELLU_LOCUS3797</name>
</gene>
<dbReference type="SUPFAM" id="SSF50978">
    <property type="entry name" value="WD40 repeat-like"/>
    <property type="match status" value="1"/>
</dbReference>
<evidence type="ECO:0000313" key="2">
    <source>
        <dbReference type="EMBL" id="CAG8529988.1"/>
    </source>
</evidence>
<comment type="caution">
    <text evidence="2">The sequence shown here is derived from an EMBL/GenBank/DDBJ whole genome shotgun (WGS) entry which is preliminary data.</text>
</comment>
<dbReference type="Gene3D" id="3.40.50.300">
    <property type="entry name" value="P-loop containing nucleotide triphosphate hydrolases"/>
    <property type="match status" value="1"/>
</dbReference>
<organism evidence="2 3">
    <name type="scientific">Cetraspora pellucida</name>
    <dbReference type="NCBI Taxonomy" id="1433469"/>
    <lineage>
        <taxon>Eukaryota</taxon>
        <taxon>Fungi</taxon>
        <taxon>Fungi incertae sedis</taxon>
        <taxon>Mucoromycota</taxon>
        <taxon>Glomeromycotina</taxon>
        <taxon>Glomeromycetes</taxon>
        <taxon>Diversisporales</taxon>
        <taxon>Gigasporaceae</taxon>
        <taxon>Cetraspora</taxon>
    </lineage>
</organism>
<evidence type="ECO:0000313" key="3">
    <source>
        <dbReference type="Proteomes" id="UP000789759"/>
    </source>
</evidence>
<proteinExistence type="predicted"/>
<feature type="region of interest" description="Disordered" evidence="1">
    <location>
        <begin position="505"/>
        <end position="558"/>
    </location>
</feature>
<dbReference type="InterPro" id="IPR036322">
    <property type="entry name" value="WD40_repeat_dom_sf"/>
</dbReference>
<dbReference type="InterPro" id="IPR031793">
    <property type="entry name" value="KICSTOR_ITFG2"/>
</dbReference>
<evidence type="ECO:0000256" key="1">
    <source>
        <dbReference type="SAM" id="MobiDB-lite"/>
    </source>
</evidence>
<dbReference type="PANTHER" id="PTHR16317">
    <property type="entry name" value="INTEGRIN ALPHA REPEAT DOMAIN-CONTAINING"/>
    <property type="match status" value="1"/>
</dbReference>
<dbReference type="AlphaFoldDB" id="A0A9N9FEE1"/>
<sequence length="558" mass="63209">MKSICLVDKLIWNFPGNMNPHSFAFGDVDNDEDNEFVIGNLNGELSVFKGNPINGRPVMTVNGLGTITCVAVGDIKNSGKNSVVCVSAEGECNIFDILRNNYTSTTDEENVPTSTRRISEAKMPLIKPNLNDYSRLTLNVPVNCNHILIADIDGDGMNEIILARTDRILHVYYYEMPLPADGSMVNKPSSKDQQNLLTRSGNLITEIAVNRSSKDKSNVNEISPTLKEKKQWFFDDQITSLSTATDPQTSSPLLLVGQPGGHFMKIDKNENLTCPTQMSNDLQCPDELTEVSTEVAKGIKWKNGKSYDVIVLITMDGNFTFFDFQTSTMSRHELQVTHKLFGITAINFFCDESEILPKGQDDDVFVACTWNGNTYIIDRDFNVVKFEFEGRVCAFAAGQYAVVPGCNVPCFIYVDFEDHITVYHNLRVNTKPVQNFMEVMNDQVSQNYNVFTDIMKDYDIEKQNLSTDPCQYSPYITGIFQQCLYKLDDYNTVKENLEEKIKELKRVKHEQIEKAESEKEENENESEKTENEKTENEKAENEKVENETLNEELMSVDD</sequence>
<dbReference type="GO" id="GO:0032006">
    <property type="term" value="P:regulation of TOR signaling"/>
    <property type="evidence" value="ECO:0007669"/>
    <property type="project" value="TreeGrafter"/>
</dbReference>
<feature type="compositionally biased region" description="Acidic residues" evidence="1">
    <location>
        <begin position="548"/>
        <end position="558"/>
    </location>
</feature>
<dbReference type="PANTHER" id="PTHR16317:SF1">
    <property type="entry name" value="KICSTOR COMPLEX PROTEIN ITFG2"/>
    <property type="match status" value="1"/>
</dbReference>
<reference evidence="2" key="1">
    <citation type="submission" date="2021-06" db="EMBL/GenBank/DDBJ databases">
        <authorList>
            <person name="Kallberg Y."/>
            <person name="Tangrot J."/>
            <person name="Rosling A."/>
        </authorList>
    </citation>
    <scope>NUCLEOTIDE SEQUENCE</scope>
    <source>
        <strain evidence="2">FL966</strain>
    </source>
</reference>
<feature type="compositionally biased region" description="Basic and acidic residues" evidence="1">
    <location>
        <begin position="525"/>
        <end position="546"/>
    </location>
</feature>
<protein>
    <submittedName>
        <fullName evidence="2">22369_t:CDS:1</fullName>
    </submittedName>
</protein>
<accession>A0A9N9FEE1</accession>
<dbReference type="EMBL" id="CAJVQA010001887">
    <property type="protein sequence ID" value="CAG8529988.1"/>
    <property type="molecule type" value="Genomic_DNA"/>
</dbReference>
<keyword evidence="3" id="KW-1185">Reference proteome</keyword>
<feature type="compositionally biased region" description="Basic and acidic residues" evidence="1">
    <location>
        <begin position="505"/>
        <end position="517"/>
    </location>
</feature>
<dbReference type="InterPro" id="IPR027417">
    <property type="entry name" value="P-loop_NTPase"/>
</dbReference>
<dbReference type="Pfam" id="PF15907">
    <property type="entry name" value="Itfg2"/>
    <property type="match status" value="2"/>
</dbReference>
<name>A0A9N9FEE1_9GLOM</name>
<dbReference type="OrthoDB" id="9996127at2759"/>
<dbReference type="Proteomes" id="UP000789759">
    <property type="component" value="Unassembled WGS sequence"/>
</dbReference>